<evidence type="ECO:0000256" key="11">
    <source>
        <dbReference type="SAM" id="MobiDB-lite"/>
    </source>
</evidence>
<dbReference type="GO" id="GO:0005868">
    <property type="term" value="C:cytoplasmic dynein complex"/>
    <property type="evidence" value="ECO:0007669"/>
    <property type="project" value="UniProtKB-UniRule"/>
</dbReference>
<evidence type="ECO:0000256" key="1">
    <source>
        <dbReference type="ARBA" id="ARBA00004245"/>
    </source>
</evidence>
<feature type="compositionally biased region" description="Low complexity" evidence="11">
    <location>
        <begin position="491"/>
        <end position="502"/>
    </location>
</feature>
<organism evidence="12 13">
    <name type="scientific">Nephila pilipes</name>
    <name type="common">Giant wood spider</name>
    <name type="synonym">Nephila maculata</name>
    <dbReference type="NCBI Taxonomy" id="299642"/>
    <lineage>
        <taxon>Eukaryota</taxon>
        <taxon>Metazoa</taxon>
        <taxon>Ecdysozoa</taxon>
        <taxon>Arthropoda</taxon>
        <taxon>Chelicerata</taxon>
        <taxon>Arachnida</taxon>
        <taxon>Araneae</taxon>
        <taxon>Araneomorphae</taxon>
        <taxon>Entelegynae</taxon>
        <taxon>Araneoidea</taxon>
        <taxon>Nephilidae</taxon>
        <taxon>Nephila</taxon>
    </lineage>
</organism>
<feature type="region of interest" description="Disordered" evidence="11">
    <location>
        <begin position="630"/>
        <end position="711"/>
    </location>
</feature>
<comment type="subcellular location">
    <subcellularLocation>
        <location evidence="1 10">Cytoplasm</location>
        <location evidence="1 10">Cytoskeleton</location>
    </subcellularLocation>
</comment>
<dbReference type="OrthoDB" id="27603at2759"/>
<dbReference type="PANTHER" id="PTHR12688">
    <property type="entry name" value="DYNEIN LIGHT INTERMEDIATE CHAIN"/>
    <property type="match status" value="1"/>
</dbReference>
<dbReference type="EMBL" id="BMAW01121501">
    <property type="protein sequence ID" value="GFT94361.1"/>
    <property type="molecule type" value="Genomic_DNA"/>
</dbReference>
<dbReference type="PANTHER" id="PTHR12688:SF0">
    <property type="entry name" value="DYNEIN LIGHT INTERMEDIATE CHAIN"/>
    <property type="match status" value="1"/>
</dbReference>
<dbReference type="InterPro" id="IPR008467">
    <property type="entry name" value="Dynein1_light_intermed_chain"/>
</dbReference>
<keyword evidence="3 10" id="KW-0963">Cytoplasm</keyword>
<dbReference type="GO" id="GO:0005874">
    <property type="term" value="C:microtubule"/>
    <property type="evidence" value="ECO:0007669"/>
    <property type="project" value="UniProtKB-KW"/>
</dbReference>
<dbReference type="GO" id="GO:0005813">
    <property type="term" value="C:centrosome"/>
    <property type="evidence" value="ECO:0007669"/>
    <property type="project" value="TreeGrafter"/>
</dbReference>
<gene>
    <name evidence="12" type="primary">Dync1li2</name>
    <name evidence="12" type="ORF">NPIL_515591</name>
</gene>
<comment type="caution">
    <text evidence="12">The sequence shown here is derived from an EMBL/GenBank/DDBJ whole genome shotgun (WGS) entry which is preliminary data.</text>
</comment>
<keyword evidence="5 10" id="KW-0547">Nucleotide-binding</keyword>
<keyword evidence="2 10" id="KW-0813">Transport</keyword>
<dbReference type="GO" id="GO:0000226">
    <property type="term" value="P:microtubule cytoskeleton organization"/>
    <property type="evidence" value="ECO:0007669"/>
    <property type="project" value="TreeGrafter"/>
</dbReference>
<feature type="region of interest" description="Disordered" evidence="11">
    <location>
        <begin position="388"/>
        <end position="430"/>
    </location>
</feature>
<dbReference type="InterPro" id="IPR022780">
    <property type="entry name" value="Dynein_light_int_chain"/>
</dbReference>
<proteinExistence type="inferred from homology"/>
<evidence type="ECO:0000313" key="12">
    <source>
        <dbReference type="EMBL" id="GFT94361.1"/>
    </source>
</evidence>
<feature type="compositionally biased region" description="Polar residues" evidence="11">
    <location>
        <begin position="388"/>
        <end position="407"/>
    </location>
</feature>
<dbReference type="GO" id="GO:0005524">
    <property type="term" value="F:ATP binding"/>
    <property type="evidence" value="ECO:0007669"/>
    <property type="project" value="UniProtKB-KW"/>
</dbReference>
<evidence type="ECO:0000256" key="4">
    <source>
        <dbReference type="ARBA" id="ARBA00022701"/>
    </source>
</evidence>
<keyword evidence="7 10" id="KW-0243">Dynein</keyword>
<comment type="similarity">
    <text evidence="10">Belongs to the dynein light intermediate chain family.</text>
</comment>
<evidence type="ECO:0000256" key="2">
    <source>
        <dbReference type="ARBA" id="ARBA00022448"/>
    </source>
</evidence>
<evidence type="ECO:0000256" key="6">
    <source>
        <dbReference type="ARBA" id="ARBA00022840"/>
    </source>
</evidence>
<keyword evidence="4 10" id="KW-0493">Microtubule</keyword>
<dbReference type="Pfam" id="PF05783">
    <property type="entry name" value="DLIC"/>
    <property type="match status" value="1"/>
</dbReference>
<evidence type="ECO:0000256" key="9">
    <source>
        <dbReference type="ARBA" id="ARBA00023212"/>
    </source>
</evidence>
<dbReference type="GO" id="GO:0045504">
    <property type="term" value="F:dynein heavy chain binding"/>
    <property type="evidence" value="ECO:0007669"/>
    <property type="project" value="TreeGrafter"/>
</dbReference>
<evidence type="ECO:0000256" key="7">
    <source>
        <dbReference type="ARBA" id="ARBA00023017"/>
    </source>
</evidence>
<feature type="compositionally biased region" description="Low complexity" evidence="11">
    <location>
        <begin position="646"/>
        <end position="656"/>
    </location>
</feature>
<reference evidence="12" key="1">
    <citation type="submission" date="2020-08" db="EMBL/GenBank/DDBJ databases">
        <title>Multicomponent nature underlies the extraordinary mechanical properties of spider dragline silk.</title>
        <authorList>
            <person name="Kono N."/>
            <person name="Nakamura H."/>
            <person name="Mori M."/>
            <person name="Yoshida Y."/>
            <person name="Ohtoshi R."/>
            <person name="Malay A.D."/>
            <person name="Moran D.A.P."/>
            <person name="Tomita M."/>
            <person name="Numata K."/>
            <person name="Arakawa K."/>
        </authorList>
    </citation>
    <scope>NUCLEOTIDE SEQUENCE</scope>
</reference>
<dbReference type="AlphaFoldDB" id="A0A8X6U9A7"/>
<protein>
    <recommendedName>
        <fullName evidence="10">Dynein light intermediate chain</fullName>
    </recommendedName>
</protein>
<keyword evidence="9 10" id="KW-0206">Cytoskeleton</keyword>
<evidence type="ECO:0000256" key="8">
    <source>
        <dbReference type="ARBA" id="ARBA00023175"/>
    </source>
</evidence>
<accession>A0A8X6U9A7</accession>
<name>A0A8X6U9A7_NEPPI</name>
<evidence type="ECO:0000313" key="13">
    <source>
        <dbReference type="Proteomes" id="UP000887013"/>
    </source>
</evidence>
<evidence type="ECO:0000256" key="10">
    <source>
        <dbReference type="RuleBase" id="RU366047"/>
    </source>
</evidence>
<feature type="compositionally biased region" description="Polar residues" evidence="11">
    <location>
        <begin position="682"/>
        <end position="711"/>
    </location>
</feature>
<feature type="compositionally biased region" description="Polar residues" evidence="11">
    <location>
        <begin position="459"/>
        <end position="490"/>
    </location>
</feature>
<comment type="function">
    <text evidence="10">Acts as one of several non-catalytic accessory components of the cytoplasmic dynein 1 complex that are thought to be involved in linking dynein to cargos and to adapter proteins that regulate dynein function. Cytoplasmic dynein 1 acts as a motor for the intracellular retrograde motility of vesicles and organelles along microtubules. May play a role in binding dynein to membranous organelles or chromosomes.</text>
</comment>
<dbReference type="GO" id="GO:0007018">
    <property type="term" value="P:microtubule-based movement"/>
    <property type="evidence" value="ECO:0007669"/>
    <property type="project" value="InterPro"/>
</dbReference>
<evidence type="ECO:0000256" key="3">
    <source>
        <dbReference type="ARBA" id="ARBA00022490"/>
    </source>
</evidence>
<feature type="region of interest" description="Disordered" evidence="11">
    <location>
        <begin position="447"/>
        <end position="505"/>
    </location>
</feature>
<evidence type="ECO:0000256" key="5">
    <source>
        <dbReference type="ARBA" id="ARBA00022741"/>
    </source>
</evidence>
<sequence>MAFGFNIIDELNYDKNLTIPYSTGHISPITIIFDSSIIMALMKEETAVFPPNDDGKGNKDSFWLQLMAECEANSPNKLPSSKSLLFLGDNDAQKSQLVARLQSSGEKHRKGNGLEYYYLNVRDEYGENQTKLDIWVLDDDQSFQRLLKYVLNENTISDTTVILTATMTKPWDIFRCICTWVEILEKHINTLQIPSDILEEWKSKVLRRFQEYVEPTMSIYGNLDEQSSSAEIENNLGLELIVVITETEYMSVLQSEYGYIDEHFDFIQFSLRKFCLTYGAALLYLSLKEDRNCDILLKYILHKIYSFPFRIPAMFLERDSIFVPAGWDSENKIQALAESLATIAFDSPFEDVIMKPSRLCDNSRIATEVEAQNDQEFLASIQAQMLRQPAENNTEFNREGSISSTVTSRNPPRRIPRSPQKKQLEAKLASGEGDTVLQSFFKSLLKRQTSAPAERPAGFSSTRGQPSVTPSASTNFDRSTSLENTSSAYNKGSLGSKSLGSSVDTTLQTSEGESLAAVNELNSADSINNRIQREINKITTEGNNSDPFSDFIKKYKARADHGPHNTIPDEDESDIHQLPEYFMSSQSSSYCPADCCFQNNSSNVTTTNGNIDVDMEPSLDRVTSKFNPPLRLLLESSHETRRMKGNSSKSNNLESNNGKDPLSEIRDKSDLPVETTLDDTTKPLSSMPENSIIISDSVANVNNSQNTKGEV</sequence>
<keyword evidence="6 10" id="KW-0067">ATP-binding</keyword>
<dbReference type="Proteomes" id="UP000887013">
    <property type="component" value="Unassembled WGS sequence"/>
</dbReference>
<feature type="compositionally biased region" description="Basic residues" evidence="11">
    <location>
        <begin position="411"/>
        <end position="420"/>
    </location>
</feature>
<keyword evidence="8 10" id="KW-0505">Motor protein</keyword>
<comment type="subunit">
    <text evidence="10">Homodimer. The cytoplasmic dynein 1 complex consists of two catalytic heavy chains (HCs) and a number of non-catalytic subunits presented by intermediate chains (ICs).</text>
</comment>
<keyword evidence="13" id="KW-1185">Reference proteome</keyword>
<feature type="compositionally biased region" description="Basic and acidic residues" evidence="11">
    <location>
        <begin position="661"/>
        <end position="671"/>
    </location>
</feature>